<dbReference type="InterPro" id="IPR048716">
    <property type="entry name" value="Phosphatase-like_N"/>
</dbReference>
<dbReference type="GO" id="GO:0003700">
    <property type="term" value="F:DNA-binding transcription factor activity"/>
    <property type="evidence" value="ECO:0007669"/>
    <property type="project" value="InterPro"/>
</dbReference>
<dbReference type="Pfam" id="PF21234">
    <property type="entry name" value="Phosphatase-like_N"/>
    <property type="match status" value="1"/>
</dbReference>
<comment type="caution">
    <text evidence="3">The sequence shown here is derived from an EMBL/GenBank/DDBJ whole genome shotgun (WGS) entry which is preliminary data.</text>
</comment>
<name>A0A4R9B7R2_9MICO</name>
<dbReference type="SUPFAM" id="SSF46785">
    <property type="entry name" value="Winged helix' DNA-binding domain"/>
    <property type="match status" value="1"/>
</dbReference>
<dbReference type="PROSITE" id="PS50987">
    <property type="entry name" value="HTH_ARSR_2"/>
    <property type="match status" value="1"/>
</dbReference>
<dbReference type="InterPro" id="IPR036388">
    <property type="entry name" value="WH-like_DNA-bd_sf"/>
</dbReference>
<dbReference type="Gene3D" id="3.40.50.2300">
    <property type="match status" value="1"/>
</dbReference>
<reference evidence="3 4" key="1">
    <citation type="submission" date="2019-03" db="EMBL/GenBank/DDBJ databases">
        <title>Genomics of glacier-inhabiting Cryobacterium strains.</title>
        <authorList>
            <person name="Liu Q."/>
            <person name="Xin Y.-H."/>
        </authorList>
    </citation>
    <scope>NUCLEOTIDE SEQUENCE [LARGE SCALE GENOMIC DNA]</scope>
    <source>
        <strain evidence="3 4">Hh4</strain>
    </source>
</reference>
<dbReference type="Gene3D" id="1.10.10.10">
    <property type="entry name" value="Winged helix-like DNA-binding domain superfamily/Winged helix DNA-binding domain"/>
    <property type="match status" value="1"/>
</dbReference>
<dbReference type="AlphaFoldDB" id="A0A4R9B7R2"/>
<dbReference type="Pfam" id="PF01451">
    <property type="entry name" value="LMWPc"/>
    <property type="match status" value="1"/>
</dbReference>
<dbReference type="Gene3D" id="1.10.8.1060">
    <property type="entry name" value="Corynebacterium glutamicum thioredoxin-dependent arsenate reductase, N-terminal domain"/>
    <property type="match status" value="1"/>
</dbReference>
<dbReference type="InterPro" id="IPR011991">
    <property type="entry name" value="ArsR-like_HTH"/>
</dbReference>
<dbReference type="CDD" id="cd16345">
    <property type="entry name" value="LMWP_ArsC"/>
    <property type="match status" value="1"/>
</dbReference>
<evidence type="ECO:0000256" key="1">
    <source>
        <dbReference type="ARBA" id="ARBA00022849"/>
    </source>
</evidence>
<evidence type="ECO:0000313" key="4">
    <source>
        <dbReference type="Proteomes" id="UP000298313"/>
    </source>
</evidence>
<dbReference type="EMBL" id="SOHH01000064">
    <property type="protein sequence ID" value="TFD77655.1"/>
    <property type="molecule type" value="Genomic_DNA"/>
</dbReference>
<dbReference type="SUPFAM" id="SSF52788">
    <property type="entry name" value="Phosphotyrosine protein phosphatases I"/>
    <property type="match status" value="1"/>
</dbReference>
<dbReference type="InterPro" id="IPR036196">
    <property type="entry name" value="Ptyr_pPase_sf"/>
</dbReference>
<dbReference type="InterPro" id="IPR023485">
    <property type="entry name" value="Ptyr_pPase"/>
</dbReference>
<dbReference type="SMART" id="SM00226">
    <property type="entry name" value="LMWPc"/>
    <property type="match status" value="1"/>
</dbReference>
<organism evidence="3 4">
    <name type="scientific">Cryobacterium fucosi</name>
    <dbReference type="NCBI Taxonomy" id="1259157"/>
    <lineage>
        <taxon>Bacteria</taxon>
        <taxon>Bacillati</taxon>
        <taxon>Actinomycetota</taxon>
        <taxon>Actinomycetes</taxon>
        <taxon>Micrococcales</taxon>
        <taxon>Microbacteriaceae</taxon>
        <taxon>Cryobacterium</taxon>
    </lineage>
</organism>
<dbReference type="GO" id="GO:0046685">
    <property type="term" value="P:response to arsenic-containing substance"/>
    <property type="evidence" value="ECO:0007669"/>
    <property type="project" value="UniProtKB-KW"/>
</dbReference>
<dbReference type="NCBIfam" id="NF046112">
    <property type="entry name" value="MSMEG_6209_Nter"/>
    <property type="match status" value="1"/>
</dbReference>
<accession>A0A4R9B7R2</accession>
<evidence type="ECO:0000259" key="2">
    <source>
        <dbReference type="PROSITE" id="PS50987"/>
    </source>
</evidence>
<keyword evidence="1" id="KW-0059">Arsenical resistance</keyword>
<protein>
    <submittedName>
        <fullName evidence="3">ArsR family transcriptional regulator</fullName>
    </submittedName>
</protein>
<sequence>MTSRPAYPPLDPAAASERARQVAALVDPARLRVLSVLVSDPDGVHTVGSIGSTLGIDRPNATAHLRVLLDAGLVTTNPAQDGPAYIPSPDAWIRFGRMLVPARGRVPSAMTTMAAAAETGLPPVIQQISSRLAYRFSSYFSKETVQRYVAESYALLQDRAKVTRHLPSLTSRFATDRLSALATSQGLHLSGTPEVLFVCVQNAGRSQMAAGLLRQFAGTRVHVRTAGSQPAPVLDDMVVTVLDEIGVPILAEFPKPLTDEVVQAADIVITMGCGDACPIYPGRRYMDWPIADPAGRSIEDVRIIRDEIQERVESLLRSLGFDVPES</sequence>
<evidence type="ECO:0000313" key="3">
    <source>
        <dbReference type="EMBL" id="TFD77655.1"/>
    </source>
</evidence>
<proteinExistence type="predicted"/>
<feature type="domain" description="HTH arsR-type" evidence="2">
    <location>
        <begin position="10"/>
        <end position="107"/>
    </location>
</feature>
<dbReference type="CDD" id="cd00090">
    <property type="entry name" value="HTH_ARSR"/>
    <property type="match status" value="1"/>
</dbReference>
<dbReference type="PANTHER" id="PTHR43428">
    <property type="entry name" value="ARSENATE REDUCTASE"/>
    <property type="match status" value="1"/>
</dbReference>
<dbReference type="PANTHER" id="PTHR43428:SF1">
    <property type="entry name" value="ARSENATE REDUCTASE"/>
    <property type="match status" value="1"/>
</dbReference>
<dbReference type="SMART" id="SM00418">
    <property type="entry name" value="HTH_ARSR"/>
    <property type="match status" value="1"/>
</dbReference>
<gene>
    <name evidence="3" type="ORF">E3T48_08225</name>
</gene>
<dbReference type="InterPro" id="IPR036390">
    <property type="entry name" value="WH_DNA-bd_sf"/>
</dbReference>
<dbReference type="Proteomes" id="UP000298313">
    <property type="component" value="Unassembled WGS sequence"/>
</dbReference>
<keyword evidence="4" id="KW-1185">Reference proteome</keyword>
<dbReference type="Pfam" id="PF12840">
    <property type="entry name" value="HTH_20"/>
    <property type="match status" value="1"/>
</dbReference>
<dbReference type="OrthoDB" id="9799372at2"/>
<dbReference type="InterPro" id="IPR001845">
    <property type="entry name" value="HTH_ArsR_DNA-bd_dom"/>
</dbReference>